<dbReference type="InterPro" id="IPR005143">
    <property type="entry name" value="TF_LuxR_autoind-bd_dom"/>
</dbReference>
<reference evidence="5 6" key="1">
    <citation type="submission" date="2017-07" db="EMBL/GenBank/DDBJ databases">
        <title>Genome sequence of Pseudomonas NEP1.</title>
        <authorList>
            <person name="Nascimento F.X."/>
        </authorList>
    </citation>
    <scope>NUCLEOTIDE SEQUENCE [LARGE SCALE GENOMIC DNA]</scope>
    <source>
        <strain evidence="5 6">NEP1</strain>
    </source>
</reference>
<dbReference type="AlphaFoldDB" id="A0A345V2T9"/>
<name>A0A345V2T9_PSEFL</name>
<dbReference type="RefSeq" id="WP_115079278.1">
    <property type="nucleotide sequence ID" value="NZ_CP022313.1"/>
</dbReference>
<dbReference type="EMBL" id="CP022313">
    <property type="protein sequence ID" value="AXJ07041.1"/>
    <property type="molecule type" value="Genomic_DNA"/>
</dbReference>
<evidence type="ECO:0000256" key="3">
    <source>
        <dbReference type="ARBA" id="ARBA00023163"/>
    </source>
</evidence>
<dbReference type="InterPro" id="IPR000792">
    <property type="entry name" value="Tscrpt_reg_LuxR_C"/>
</dbReference>
<dbReference type="InterPro" id="IPR016032">
    <property type="entry name" value="Sig_transdc_resp-reg_C-effctor"/>
</dbReference>
<dbReference type="GO" id="GO:0003677">
    <property type="term" value="F:DNA binding"/>
    <property type="evidence" value="ECO:0007669"/>
    <property type="project" value="UniProtKB-KW"/>
</dbReference>
<dbReference type="GO" id="GO:0006355">
    <property type="term" value="P:regulation of DNA-templated transcription"/>
    <property type="evidence" value="ECO:0007669"/>
    <property type="project" value="InterPro"/>
</dbReference>
<protein>
    <submittedName>
        <fullName evidence="5">LuxR family transcriptional regulator</fullName>
    </submittedName>
</protein>
<evidence type="ECO:0000256" key="1">
    <source>
        <dbReference type="ARBA" id="ARBA00023015"/>
    </source>
</evidence>
<dbReference type="Gene3D" id="1.10.10.10">
    <property type="entry name" value="Winged helix-like DNA-binding domain superfamily/Winged helix DNA-binding domain"/>
    <property type="match status" value="1"/>
</dbReference>
<dbReference type="InterPro" id="IPR036388">
    <property type="entry name" value="WH-like_DNA-bd_sf"/>
</dbReference>
<dbReference type="PRINTS" id="PR00038">
    <property type="entry name" value="HTHLUXR"/>
</dbReference>
<feature type="domain" description="HTH luxR-type" evidence="4">
    <location>
        <begin position="168"/>
        <end position="233"/>
    </location>
</feature>
<dbReference type="SUPFAM" id="SSF46894">
    <property type="entry name" value="C-terminal effector domain of the bipartite response regulators"/>
    <property type="match status" value="1"/>
</dbReference>
<sequence>MERWKEFQIEQLTRAKEIENAFPILKNFANNIGFQFCGITVSRPASPSFKPFCINNFTSEWNTEYEENYSADDPITSYCHQSMLPFLWSRKAFSKAPLMWIALQKHGMGHGWSQSYHNDEHDLCCTISLARTHCEIFALELYNEYGVLQYVLQHLIELFVIAFPPMLAKPPPVRLSIREIEIVRLCALGKTAWEIGQILNVAERTVNYHIKNLIIKFNTCNKISAVIAAAKAGYL</sequence>
<evidence type="ECO:0000313" key="6">
    <source>
        <dbReference type="Proteomes" id="UP000254535"/>
    </source>
</evidence>
<dbReference type="Gene3D" id="3.30.450.80">
    <property type="entry name" value="Transcription factor LuxR-like, autoinducer-binding domain"/>
    <property type="match status" value="1"/>
</dbReference>
<dbReference type="SMART" id="SM00421">
    <property type="entry name" value="HTH_LUXR"/>
    <property type="match status" value="1"/>
</dbReference>
<keyword evidence="2" id="KW-0238">DNA-binding</keyword>
<accession>A0A345V2T9</accession>
<evidence type="ECO:0000259" key="4">
    <source>
        <dbReference type="PROSITE" id="PS50043"/>
    </source>
</evidence>
<proteinExistence type="predicted"/>
<dbReference type="PANTHER" id="PTHR44688:SF16">
    <property type="entry name" value="DNA-BINDING TRANSCRIPTIONAL ACTIVATOR DEVR_DOSR"/>
    <property type="match status" value="1"/>
</dbReference>
<organism evidence="5 6">
    <name type="scientific">Pseudomonas fluorescens</name>
    <dbReference type="NCBI Taxonomy" id="294"/>
    <lineage>
        <taxon>Bacteria</taxon>
        <taxon>Pseudomonadati</taxon>
        <taxon>Pseudomonadota</taxon>
        <taxon>Gammaproteobacteria</taxon>
        <taxon>Pseudomonadales</taxon>
        <taxon>Pseudomonadaceae</taxon>
        <taxon>Pseudomonas</taxon>
    </lineage>
</organism>
<dbReference type="Pfam" id="PF00196">
    <property type="entry name" value="GerE"/>
    <property type="match status" value="1"/>
</dbReference>
<dbReference type="PANTHER" id="PTHR44688">
    <property type="entry name" value="DNA-BINDING TRANSCRIPTIONAL ACTIVATOR DEVR_DOSR"/>
    <property type="match status" value="1"/>
</dbReference>
<dbReference type="PROSITE" id="PS50043">
    <property type="entry name" value="HTH_LUXR_2"/>
    <property type="match status" value="1"/>
</dbReference>
<keyword evidence="1" id="KW-0805">Transcription regulation</keyword>
<dbReference type="Proteomes" id="UP000254535">
    <property type="component" value="Chromosome"/>
</dbReference>
<dbReference type="SUPFAM" id="SSF75516">
    <property type="entry name" value="Pheromone-binding domain of LuxR-like quorum-sensing transcription factors"/>
    <property type="match status" value="1"/>
</dbReference>
<dbReference type="InterPro" id="IPR036693">
    <property type="entry name" value="TF_LuxR_autoind-bd_dom_sf"/>
</dbReference>
<gene>
    <name evidence="5" type="ORF">CFN16_23790</name>
</gene>
<keyword evidence="3" id="KW-0804">Transcription</keyword>
<dbReference type="CDD" id="cd06170">
    <property type="entry name" value="LuxR_C_like"/>
    <property type="match status" value="1"/>
</dbReference>
<evidence type="ECO:0000313" key="5">
    <source>
        <dbReference type="EMBL" id="AXJ07041.1"/>
    </source>
</evidence>
<evidence type="ECO:0000256" key="2">
    <source>
        <dbReference type="ARBA" id="ARBA00023125"/>
    </source>
</evidence>
<dbReference type="PROSITE" id="PS00622">
    <property type="entry name" value="HTH_LUXR_1"/>
    <property type="match status" value="1"/>
</dbReference>
<dbReference type="Pfam" id="PF03472">
    <property type="entry name" value="Autoind_bind"/>
    <property type="match status" value="1"/>
</dbReference>